<dbReference type="Pfam" id="PF00656">
    <property type="entry name" value="Peptidase_C14"/>
    <property type="match status" value="1"/>
</dbReference>
<name>A0ABT7VU57_9GAMM</name>
<dbReference type="InterPro" id="IPR001309">
    <property type="entry name" value="Pept_C14_p20"/>
</dbReference>
<comment type="similarity">
    <text evidence="1">Belongs to the peptidase C14A family.</text>
</comment>
<dbReference type="PANTHER" id="PTHR23150">
    <property type="entry name" value="SULFATASE MODIFYING FACTOR 1, 2"/>
    <property type="match status" value="1"/>
</dbReference>
<dbReference type="InterPro" id="IPR011600">
    <property type="entry name" value="Pept_C14_caspase"/>
</dbReference>
<dbReference type="InterPro" id="IPR005532">
    <property type="entry name" value="SUMF_dom"/>
</dbReference>
<protein>
    <submittedName>
        <fullName evidence="4">SUMF1/EgtB/PvdO family nonheme iron enzyme</fullName>
    </submittedName>
</protein>
<evidence type="ECO:0000259" key="3">
    <source>
        <dbReference type="PROSITE" id="PS50208"/>
    </source>
</evidence>
<feature type="chain" id="PRO_5046705537" evidence="2">
    <location>
        <begin position="20"/>
        <end position="560"/>
    </location>
</feature>
<dbReference type="InterPro" id="IPR042095">
    <property type="entry name" value="SUMF_sf"/>
</dbReference>
<dbReference type="SUPFAM" id="SSF52129">
    <property type="entry name" value="Caspase-like"/>
    <property type="match status" value="1"/>
</dbReference>
<dbReference type="InterPro" id="IPR051043">
    <property type="entry name" value="Sulfatase_Mod_Factor_Kinase"/>
</dbReference>
<feature type="non-terminal residue" evidence="4">
    <location>
        <position position="1"/>
    </location>
</feature>
<evidence type="ECO:0000256" key="1">
    <source>
        <dbReference type="ARBA" id="ARBA00010134"/>
    </source>
</evidence>
<dbReference type="PROSITE" id="PS50208">
    <property type="entry name" value="CASPASE_P20"/>
    <property type="match status" value="1"/>
</dbReference>
<evidence type="ECO:0000256" key="2">
    <source>
        <dbReference type="SAM" id="SignalP"/>
    </source>
</evidence>
<dbReference type="Proteomes" id="UP001171945">
    <property type="component" value="Unassembled WGS sequence"/>
</dbReference>
<dbReference type="Gene3D" id="3.90.1580.10">
    <property type="entry name" value="paralog of FGE (formylglycine-generating enzyme)"/>
    <property type="match status" value="1"/>
</dbReference>
<dbReference type="InterPro" id="IPR016187">
    <property type="entry name" value="CTDL_fold"/>
</dbReference>
<evidence type="ECO:0000313" key="4">
    <source>
        <dbReference type="EMBL" id="MDM8563086.1"/>
    </source>
</evidence>
<reference evidence="4" key="1">
    <citation type="submission" date="2023-06" db="EMBL/GenBank/DDBJ databases">
        <title>Uncultivated large filamentous bacteria from sulfidic sediments reveal new species and different genomic features in energy metabolism and defense.</title>
        <authorList>
            <person name="Fonseca A."/>
        </authorList>
    </citation>
    <scope>NUCLEOTIDE SEQUENCE</scope>
    <source>
        <strain evidence="4">HSG4</strain>
    </source>
</reference>
<dbReference type="InterPro" id="IPR029030">
    <property type="entry name" value="Caspase-like_dom_sf"/>
</dbReference>
<keyword evidence="2" id="KW-0732">Signal</keyword>
<dbReference type="EMBL" id="JAUCGM010000442">
    <property type="protein sequence ID" value="MDM8563086.1"/>
    <property type="molecule type" value="Genomic_DNA"/>
</dbReference>
<keyword evidence="5" id="KW-1185">Reference proteome</keyword>
<dbReference type="PRINTS" id="PR00376">
    <property type="entry name" value="IL1BCENZYME"/>
</dbReference>
<comment type="caution">
    <text evidence="4">The sequence shown here is derived from an EMBL/GenBank/DDBJ whole genome shotgun (WGS) entry which is preliminary data.</text>
</comment>
<organism evidence="4 5">
    <name type="scientific">Candidatus Marithioploca araucensis</name>
    <dbReference type="NCBI Taxonomy" id="70273"/>
    <lineage>
        <taxon>Bacteria</taxon>
        <taxon>Pseudomonadati</taxon>
        <taxon>Pseudomonadota</taxon>
        <taxon>Gammaproteobacteria</taxon>
        <taxon>Thiotrichales</taxon>
        <taxon>Thiotrichaceae</taxon>
        <taxon>Candidatus Marithioploca</taxon>
    </lineage>
</organism>
<dbReference type="SUPFAM" id="SSF56436">
    <property type="entry name" value="C-type lectin-like"/>
    <property type="match status" value="1"/>
</dbReference>
<feature type="signal peptide" evidence="2">
    <location>
        <begin position="1"/>
        <end position="19"/>
    </location>
</feature>
<sequence>LTRLFLISAIVAFSLKAVAVEQRIALVIGNSNYPSGVAYLPNPKNDAADMARVLRAYGFTVTQKQDLNQEEMDKAIIKFGQDLTKGGIGLFYFAGHGIQIDQRNYLVPIGKKIREARLVKYRAIDAQWVVDVMDSAGSRVNIVILDACRNNPYRSYFRSSDGLAAMHAPRGTIISFSTALGKKAADGEGRNGLYTKNLLKTIKIPGLTIEEVFKQTATVVDLDSGGRQIPWRSSSLIGEDFCFGTCDESEADRLRRQIAALQQQIDQREPVQPRVKRVPDKVFRDRLKDGGFGPEMVRIPAGRFQMGDIQGGGDSDEKPVHRVSIKQFAMGKYEVTVGEFRRFVNATGYKTEAEKGKGCRVYQNGWDWVKDANWRNPYFSQTDNHPVTCVSWNDAVAYAEWLNQQTGRQYRLPSEAEWEYAARAKTTTSRYWGNSSDDACRYANVHDKTSKKENGFSWTHHNCTDDYAKTAPVGSFKSNAFGLFDTVGNVWEWVADPWHNNYKNAPNEGQIWETGGDNSHRVLRGGSWDDGPDDCRAADRNGGTSFNRVQRIGFRVAARL</sequence>
<dbReference type="Pfam" id="PF03781">
    <property type="entry name" value="FGE-sulfatase"/>
    <property type="match status" value="1"/>
</dbReference>
<dbReference type="InterPro" id="IPR015917">
    <property type="entry name" value="Pept_C14A"/>
</dbReference>
<proteinExistence type="inferred from homology"/>
<feature type="domain" description="Caspase family p20" evidence="3">
    <location>
        <begin position="21"/>
        <end position="152"/>
    </location>
</feature>
<evidence type="ECO:0000313" key="5">
    <source>
        <dbReference type="Proteomes" id="UP001171945"/>
    </source>
</evidence>
<dbReference type="Gene3D" id="3.40.50.1460">
    <property type="match status" value="1"/>
</dbReference>
<dbReference type="PANTHER" id="PTHR23150:SF35">
    <property type="entry name" value="BLL6746 PROTEIN"/>
    <property type="match status" value="1"/>
</dbReference>
<accession>A0ABT7VU57</accession>
<gene>
    <name evidence="4" type="ORF">QUF54_07015</name>
</gene>